<dbReference type="RefSeq" id="WP_043207950.1">
    <property type="nucleotide sequence ID" value="NZ_CAJGUP010000070.1"/>
</dbReference>
<gene>
    <name evidence="2" type="ORF">BBN53_08960</name>
    <name evidence="3" type="ORF">ERS370011_03707</name>
</gene>
<accession>A0A0J6BRX4</accession>
<organism evidence="3 4">
    <name type="scientific">Bordetella pseudohinzii</name>
    <dbReference type="NCBI Taxonomy" id="1331258"/>
    <lineage>
        <taxon>Bacteria</taxon>
        <taxon>Pseudomonadati</taxon>
        <taxon>Pseudomonadota</taxon>
        <taxon>Betaproteobacteria</taxon>
        <taxon>Burkholderiales</taxon>
        <taxon>Alcaligenaceae</taxon>
        <taxon>Bordetella</taxon>
    </lineage>
</organism>
<dbReference type="AlphaFoldDB" id="A0A0J6BRX4"/>
<evidence type="ECO:0000313" key="3">
    <source>
        <dbReference type="EMBL" id="CUJ09085.1"/>
    </source>
</evidence>
<dbReference type="InterPro" id="IPR035924">
    <property type="entry name" value="FlaG-like_sf"/>
</dbReference>
<dbReference type="OrthoDB" id="5516677at2"/>
<name>A0A0J6BRX4_9BORD</name>
<proteinExistence type="predicted"/>
<evidence type="ECO:0000256" key="1">
    <source>
        <dbReference type="SAM" id="MobiDB-lite"/>
    </source>
</evidence>
<evidence type="ECO:0000313" key="5">
    <source>
        <dbReference type="Proteomes" id="UP000092950"/>
    </source>
</evidence>
<dbReference type="EMBL" id="CP016440">
    <property type="protein sequence ID" value="ANY16013.1"/>
    <property type="molecule type" value="Genomic_DNA"/>
</dbReference>
<dbReference type="Pfam" id="PF03646">
    <property type="entry name" value="FlaG"/>
    <property type="match status" value="1"/>
</dbReference>
<keyword evidence="3" id="KW-0282">Flagellum</keyword>
<keyword evidence="3" id="KW-0969">Cilium</keyword>
<dbReference type="Proteomes" id="UP000092950">
    <property type="component" value="Chromosome"/>
</dbReference>
<dbReference type="Proteomes" id="UP000053096">
    <property type="component" value="Unassembled WGS sequence"/>
</dbReference>
<keyword evidence="3" id="KW-0966">Cell projection</keyword>
<evidence type="ECO:0000313" key="4">
    <source>
        <dbReference type="Proteomes" id="UP000053096"/>
    </source>
</evidence>
<dbReference type="Gene3D" id="3.30.160.170">
    <property type="entry name" value="FlaG-like"/>
    <property type="match status" value="1"/>
</dbReference>
<dbReference type="InterPro" id="IPR005186">
    <property type="entry name" value="FlaG"/>
</dbReference>
<keyword evidence="5" id="KW-1185">Reference proteome</keyword>
<sequence length="125" mass="13139">MAVSPISPALHVPTPSLAVTPPAEPAVLSTPVGASADSQGTDNNGSPDPRQPSPTTKSAMDEINSQLRAWSTELQFEMDPDLHKIVVSVRDSDTGEVLRTIPSDAVIRIAKMIVKLQGNAVETTA</sequence>
<evidence type="ECO:0000313" key="2">
    <source>
        <dbReference type="EMBL" id="ANY16013.1"/>
    </source>
</evidence>
<dbReference type="PANTHER" id="PTHR37166">
    <property type="entry name" value="PROTEIN FLAG"/>
    <property type="match status" value="1"/>
</dbReference>
<dbReference type="EMBL" id="CYTV01000014">
    <property type="protein sequence ID" value="CUJ09085.1"/>
    <property type="molecule type" value="Genomic_DNA"/>
</dbReference>
<feature type="region of interest" description="Disordered" evidence="1">
    <location>
        <begin position="1"/>
        <end position="59"/>
    </location>
</feature>
<reference evidence="2 5" key="2">
    <citation type="submission" date="2016-07" db="EMBL/GenBank/DDBJ databases">
        <title>Complete genome sequences of Bordetella pseudohinzii.</title>
        <authorList>
            <person name="Spilker T."/>
            <person name="Darrah R."/>
            <person name="LiPuma J.J."/>
        </authorList>
    </citation>
    <scope>NUCLEOTIDE SEQUENCE [LARGE SCALE GENOMIC DNA]</scope>
    <source>
        <strain evidence="2 5">HI4681</strain>
    </source>
</reference>
<protein>
    <submittedName>
        <fullName evidence="2 3">Flagellar protein</fullName>
    </submittedName>
</protein>
<dbReference type="PANTHER" id="PTHR37166:SF1">
    <property type="entry name" value="PROTEIN FLAG"/>
    <property type="match status" value="1"/>
</dbReference>
<reference evidence="3 4" key="1">
    <citation type="submission" date="2015-09" db="EMBL/GenBank/DDBJ databases">
        <authorList>
            <person name="Jackson K.R."/>
            <person name="Lunt B.L."/>
            <person name="Fisher J.N.B."/>
            <person name="Gardner A.V."/>
            <person name="Bailey M.E."/>
            <person name="Deus L.M."/>
            <person name="Earl A.S."/>
            <person name="Gibby P.D."/>
            <person name="Hartmann K.A."/>
            <person name="Liu J.E."/>
            <person name="Manci A.M."/>
            <person name="Nielsen D.A."/>
            <person name="Solomon M.B."/>
            <person name="Breakwell D.P."/>
            <person name="Burnett S.H."/>
            <person name="Grose J.H."/>
        </authorList>
    </citation>
    <scope>NUCLEOTIDE SEQUENCE [LARGE SCALE GENOMIC DNA]</scope>
    <source>
        <strain evidence="3 4">2789STDY5608636</strain>
    </source>
</reference>
<accession>A0A0M7HIC9</accession>
<dbReference type="SUPFAM" id="SSF160214">
    <property type="entry name" value="FlaG-like"/>
    <property type="match status" value="1"/>
</dbReference>
<dbReference type="KEGG" id="bpdz:BBN53_08960"/>
<feature type="compositionally biased region" description="Polar residues" evidence="1">
    <location>
        <begin position="36"/>
        <end position="46"/>
    </location>
</feature>